<dbReference type="EMBL" id="CAAHFG010000002">
    <property type="protein sequence ID" value="VGO15360.1"/>
    <property type="molecule type" value="Genomic_DNA"/>
</dbReference>
<dbReference type="Pfam" id="PF07589">
    <property type="entry name" value="PEP-CTERM"/>
    <property type="match status" value="1"/>
</dbReference>
<reference evidence="3 4" key="1">
    <citation type="submission" date="2019-04" db="EMBL/GenBank/DDBJ databases">
        <authorList>
            <person name="Van Vliet M D."/>
        </authorList>
    </citation>
    <scope>NUCLEOTIDE SEQUENCE [LARGE SCALE GENOMIC DNA]</scope>
    <source>
        <strain evidence="3 4">F1</strain>
    </source>
</reference>
<keyword evidence="1" id="KW-0732">Signal</keyword>
<evidence type="ECO:0000313" key="3">
    <source>
        <dbReference type="EMBL" id="VGO15360.1"/>
    </source>
</evidence>
<dbReference type="RefSeq" id="WP_136080930.1">
    <property type="nucleotide sequence ID" value="NZ_CAAHFG010000002.1"/>
</dbReference>
<evidence type="ECO:0000256" key="1">
    <source>
        <dbReference type="SAM" id="SignalP"/>
    </source>
</evidence>
<protein>
    <recommendedName>
        <fullName evidence="2">Ice-binding protein C-terminal domain-containing protein</fullName>
    </recommendedName>
</protein>
<feature type="signal peptide" evidence="1">
    <location>
        <begin position="1"/>
        <end position="22"/>
    </location>
</feature>
<evidence type="ECO:0000313" key="4">
    <source>
        <dbReference type="Proteomes" id="UP000366872"/>
    </source>
</evidence>
<gene>
    <name evidence="3" type="ORF">PDESU_03943</name>
</gene>
<dbReference type="InterPro" id="IPR013424">
    <property type="entry name" value="Ice-binding_C"/>
</dbReference>
<feature type="chain" id="PRO_5025556992" description="Ice-binding protein C-terminal domain-containing protein" evidence="1">
    <location>
        <begin position="23"/>
        <end position="222"/>
    </location>
</feature>
<dbReference type="Proteomes" id="UP000366872">
    <property type="component" value="Unassembled WGS sequence"/>
</dbReference>
<evidence type="ECO:0000259" key="2">
    <source>
        <dbReference type="Pfam" id="PF07589"/>
    </source>
</evidence>
<organism evidence="3 4">
    <name type="scientific">Pontiella desulfatans</name>
    <dbReference type="NCBI Taxonomy" id="2750659"/>
    <lineage>
        <taxon>Bacteria</taxon>
        <taxon>Pseudomonadati</taxon>
        <taxon>Kiritimatiellota</taxon>
        <taxon>Kiritimatiellia</taxon>
        <taxon>Kiritimatiellales</taxon>
        <taxon>Pontiellaceae</taxon>
        <taxon>Pontiella</taxon>
    </lineage>
</organism>
<keyword evidence="4" id="KW-1185">Reference proteome</keyword>
<sequence length="222" mass="24180">MKRMEILLVAAMAIGMVPVALAVPVPAQIWDSARQDPLEDLPGWHELGIGFPADEAIFATDVPDLYIPCPADYEGGQNYRITIQNLSPNHWTDLHYVADPQTTFSNDDGEAQDLTVPGWTLAFRIDSVGLNQPLVFESMTQDNIFEPGEVWEFVVQDYNNTLGLAPSLLDSWDGFGQGRISYASDGGPPSSASIIAIPEPSTLAFMGVAGAIALFIRRLKIC</sequence>
<feature type="domain" description="Ice-binding protein C-terminal" evidence="2">
    <location>
        <begin position="196"/>
        <end position="218"/>
    </location>
</feature>
<name>A0A6C2U5S4_PONDE</name>
<accession>A0A6C2U5S4</accession>
<proteinExistence type="predicted"/>
<dbReference type="AlphaFoldDB" id="A0A6C2U5S4"/>
<dbReference type="NCBIfam" id="TIGR02595">
    <property type="entry name" value="PEP_CTERM"/>
    <property type="match status" value="1"/>
</dbReference>